<evidence type="ECO:0000256" key="5">
    <source>
        <dbReference type="ARBA" id="ARBA00023002"/>
    </source>
</evidence>
<dbReference type="InterPro" id="IPR051473">
    <property type="entry name" value="P2Ox-like"/>
</dbReference>
<dbReference type="PANTHER" id="PTHR42784">
    <property type="entry name" value="PYRANOSE 2-OXIDASE"/>
    <property type="match status" value="1"/>
</dbReference>
<dbReference type="InterPro" id="IPR036188">
    <property type="entry name" value="FAD/NAD-bd_sf"/>
</dbReference>
<evidence type="ECO:0000259" key="7">
    <source>
        <dbReference type="Pfam" id="PF05199"/>
    </source>
</evidence>
<organism evidence="8 9">
    <name type="scientific">Streptomyces coffeae</name>
    <dbReference type="NCBI Taxonomy" id="621382"/>
    <lineage>
        <taxon>Bacteria</taxon>
        <taxon>Bacillati</taxon>
        <taxon>Actinomycetota</taxon>
        <taxon>Actinomycetes</taxon>
        <taxon>Kitasatosporales</taxon>
        <taxon>Streptomycetaceae</taxon>
        <taxon>Streptomyces</taxon>
    </lineage>
</organism>
<evidence type="ECO:0000259" key="6">
    <source>
        <dbReference type="Pfam" id="PF00732"/>
    </source>
</evidence>
<protein>
    <submittedName>
        <fullName evidence="8">GMC family oxidoreductase N-terminal domain-containing protein</fullName>
    </submittedName>
</protein>
<comment type="caution">
    <text evidence="8">The sequence shown here is derived from an EMBL/GenBank/DDBJ whole genome shotgun (WGS) entry which is preliminary data.</text>
</comment>
<dbReference type="Pfam" id="PF05199">
    <property type="entry name" value="GMC_oxred_C"/>
    <property type="match status" value="1"/>
</dbReference>
<evidence type="ECO:0000256" key="2">
    <source>
        <dbReference type="ARBA" id="ARBA00010790"/>
    </source>
</evidence>
<feature type="domain" description="Glucose-methanol-choline oxidoreductase N-terminal" evidence="6">
    <location>
        <begin position="226"/>
        <end position="303"/>
    </location>
</feature>
<comment type="similarity">
    <text evidence="2">Belongs to the GMC oxidoreductase family.</text>
</comment>
<evidence type="ECO:0000313" key="8">
    <source>
        <dbReference type="EMBL" id="MBL1102712.1"/>
    </source>
</evidence>
<evidence type="ECO:0000256" key="3">
    <source>
        <dbReference type="ARBA" id="ARBA00022630"/>
    </source>
</evidence>
<gene>
    <name evidence="8" type="ORF">JK363_40270</name>
</gene>
<keyword evidence="3" id="KW-0285">Flavoprotein</keyword>
<dbReference type="InterPro" id="IPR007867">
    <property type="entry name" value="GMC_OxRtase_C"/>
</dbReference>
<keyword evidence="9" id="KW-1185">Reference proteome</keyword>
<dbReference type="PANTHER" id="PTHR42784:SF1">
    <property type="entry name" value="PYRANOSE 2-OXIDASE"/>
    <property type="match status" value="1"/>
</dbReference>
<accession>A0ABS1NS51</accession>
<comment type="cofactor">
    <cofactor evidence="1">
        <name>FAD</name>
        <dbReference type="ChEBI" id="CHEBI:57692"/>
    </cofactor>
</comment>
<reference evidence="8 9" key="1">
    <citation type="submission" date="2021-01" db="EMBL/GenBank/DDBJ databases">
        <title>WGS of actinomycetes isolated from Thailand.</title>
        <authorList>
            <person name="Thawai C."/>
        </authorList>
    </citation>
    <scope>NUCLEOTIDE SEQUENCE [LARGE SCALE GENOMIC DNA]</scope>
    <source>
        <strain evidence="8 9">CA1R205</strain>
    </source>
</reference>
<dbReference type="EMBL" id="JAERRF010000061">
    <property type="protein sequence ID" value="MBL1102712.1"/>
    <property type="molecule type" value="Genomic_DNA"/>
</dbReference>
<keyword evidence="4" id="KW-0274">FAD</keyword>
<dbReference type="Gene3D" id="3.50.50.60">
    <property type="entry name" value="FAD/NAD(P)-binding domain"/>
    <property type="match status" value="2"/>
</dbReference>
<dbReference type="SUPFAM" id="SSF54373">
    <property type="entry name" value="FAD-linked reductases, C-terminal domain"/>
    <property type="match status" value="1"/>
</dbReference>
<sequence>MPDSPDIDVLIVGSGPVGSTFARVIADELPWTRILMVDAGPQISHPPGSHVNNIPDQAERAAAQAASQGPHPFPYPVLSMARRLGLGVAGGVPDPLLAGTHRVADPAQSSLVEGMAGAAMSTNVGGMGAHWACGCPRPGDGERIVFIDPPMWELALTRAEQLLHVTRNAFDDSHFVTRVTRLVGNYLNAGRPPERRVQPTPLALSVGQDGAVRWCGPDMILGDLVQPATPTSFELRAQTLCRRVLMDGSTARGAELEHLPTGRRRTVTARAVVVAADSLRTPQLLYTSGVRPQALGRHLNDHPMVITAVRLHPGLAAELGSTTAGTSAQDSALVPLVWVPYSDTHPFSGQIMYIGQIPATATGTSQKPPGEFAGLSWSCPKQLRAEDRITFSDSRRDALGMPAMQLHYGLSNADQTTIAVAKKEASHVAALLGTPISTDLPALLPAGSSLHYQGTVRMGATDDNTTVCDSSSRVWGTTNLYVGGNGVIPTTTACNPTLTSVALAVLAARALVRRHLHREVPPLCGSC</sequence>
<proteinExistence type="inferred from homology"/>
<dbReference type="Proteomes" id="UP000634229">
    <property type="component" value="Unassembled WGS sequence"/>
</dbReference>
<dbReference type="Pfam" id="PF00732">
    <property type="entry name" value="GMC_oxred_N"/>
    <property type="match status" value="1"/>
</dbReference>
<evidence type="ECO:0000256" key="4">
    <source>
        <dbReference type="ARBA" id="ARBA00022827"/>
    </source>
</evidence>
<dbReference type="RefSeq" id="WP_201883302.1">
    <property type="nucleotide sequence ID" value="NZ_JAERRF010000061.1"/>
</dbReference>
<dbReference type="SUPFAM" id="SSF51905">
    <property type="entry name" value="FAD/NAD(P)-binding domain"/>
    <property type="match status" value="1"/>
</dbReference>
<evidence type="ECO:0000313" key="9">
    <source>
        <dbReference type="Proteomes" id="UP000634229"/>
    </source>
</evidence>
<keyword evidence="5" id="KW-0560">Oxidoreductase</keyword>
<dbReference type="InterPro" id="IPR000172">
    <property type="entry name" value="GMC_OxRdtase_N"/>
</dbReference>
<evidence type="ECO:0000256" key="1">
    <source>
        <dbReference type="ARBA" id="ARBA00001974"/>
    </source>
</evidence>
<name>A0ABS1NS51_9ACTN</name>
<feature type="domain" description="Glucose-methanol-choline oxidoreductase C-terminal" evidence="7">
    <location>
        <begin position="388"/>
        <end position="504"/>
    </location>
</feature>